<evidence type="ECO:0000313" key="6">
    <source>
        <dbReference type="Proteomes" id="UP000289340"/>
    </source>
</evidence>
<organism evidence="5 6">
    <name type="scientific">Glycine soja</name>
    <name type="common">Wild soybean</name>
    <dbReference type="NCBI Taxonomy" id="3848"/>
    <lineage>
        <taxon>Eukaryota</taxon>
        <taxon>Viridiplantae</taxon>
        <taxon>Streptophyta</taxon>
        <taxon>Embryophyta</taxon>
        <taxon>Tracheophyta</taxon>
        <taxon>Spermatophyta</taxon>
        <taxon>Magnoliopsida</taxon>
        <taxon>eudicotyledons</taxon>
        <taxon>Gunneridae</taxon>
        <taxon>Pentapetalae</taxon>
        <taxon>rosids</taxon>
        <taxon>fabids</taxon>
        <taxon>Fabales</taxon>
        <taxon>Fabaceae</taxon>
        <taxon>Papilionoideae</taxon>
        <taxon>50 kb inversion clade</taxon>
        <taxon>NPAAA clade</taxon>
        <taxon>indigoferoid/millettioid clade</taxon>
        <taxon>Phaseoleae</taxon>
        <taxon>Glycine</taxon>
        <taxon>Glycine subgen. Soja</taxon>
    </lineage>
</organism>
<evidence type="ECO:0000256" key="1">
    <source>
        <dbReference type="ARBA" id="ARBA00005781"/>
    </source>
</evidence>
<evidence type="ECO:0000256" key="3">
    <source>
        <dbReference type="ARBA" id="ARBA00023274"/>
    </source>
</evidence>
<dbReference type="SUPFAM" id="SSF50104">
    <property type="entry name" value="Translation proteins SH3-like domain"/>
    <property type="match status" value="1"/>
</dbReference>
<dbReference type="EMBL" id="QZWG01000011">
    <property type="protein sequence ID" value="RZB78189.1"/>
    <property type="molecule type" value="Genomic_DNA"/>
</dbReference>
<dbReference type="Proteomes" id="UP000289340">
    <property type="component" value="Chromosome 11"/>
</dbReference>
<dbReference type="Pfam" id="PF01245">
    <property type="entry name" value="Ribosomal_L19"/>
    <property type="match status" value="1"/>
</dbReference>
<reference evidence="5 6" key="1">
    <citation type="submission" date="2018-09" db="EMBL/GenBank/DDBJ databases">
        <title>A high-quality reference genome of wild soybean provides a powerful tool to mine soybean genomes.</title>
        <authorList>
            <person name="Xie M."/>
            <person name="Chung C.Y.L."/>
            <person name="Li M.-W."/>
            <person name="Wong F.-L."/>
            <person name="Chan T.-F."/>
            <person name="Lam H.-M."/>
        </authorList>
    </citation>
    <scope>NUCLEOTIDE SEQUENCE [LARGE SCALE GENOMIC DNA]</scope>
    <source>
        <strain evidence="6">cv. W05</strain>
        <tissue evidence="5">Hypocotyl of etiolated seedlings</tissue>
    </source>
</reference>
<evidence type="ECO:0000256" key="4">
    <source>
        <dbReference type="SAM" id="MobiDB-lite"/>
    </source>
</evidence>
<keyword evidence="6" id="KW-1185">Reference proteome</keyword>
<feature type="compositionally biased region" description="Acidic residues" evidence="4">
    <location>
        <begin position="74"/>
        <end position="84"/>
    </location>
</feature>
<dbReference type="PANTHER" id="PTHR15680:SF10">
    <property type="entry name" value="LARGE RIBOSOMAL SUBUNIT PROTEIN BL19CY-RELATED"/>
    <property type="match status" value="1"/>
</dbReference>
<dbReference type="GO" id="GO:1990904">
    <property type="term" value="C:ribonucleoprotein complex"/>
    <property type="evidence" value="ECO:0007669"/>
    <property type="project" value="UniProtKB-KW"/>
</dbReference>
<feature type="region of interest" description="Disordered" evidence="4">
    <location>
        <begin position="73"/>
        <end position="96"/>
    </location>
</feature>
<dbReference type="GO" id="GO:0003735">
    <property type="term" value="F:structural constituent of ribosome"/>
    <property type="evidence" value="ECO:0007669"/>
    <property type="project" value="InterPro"/>
</dbReference>
<dbReference type="Gene3D" id="2.30.30.790">
    <property type="match status" value="1"/>
</dbReference>
<dbReference type="InterPro" id="IPR001857">
    <property type="entry name" value="Ribosomal_bL19"/>
</dbReference>
<dbReference type="GO" id="GO:0005840">
    <property type="term" value="C:ribosome"/>
    <property type="evidence" value="ECO:0007669"/>
    <property type="project" value="UniProtKB-KW"/>
</dbReference>
<gene>
    <name evidence="5" type="ORF">D0Y65_028893</name>
</gene>
<name>A0A445HWR6_GLYSO</name>
<dbReference type="InterPro" id="IPR008991">
    <property type="entry name" value="Translation_prot_SH3-like_sf"/>
</dbReference>
<comment type="caution">
    <text evidence="5">The sequence shown here is derived from an EMBL/GenBank/DDBJ whole genome shotgun (WGS) entry which is preliminary data.</text>
</comment>
<evidence type="ECO:0000256" key="2">
    <source>
        <dbReference type="ARBA" id="ARBA00022980"/>
    </source>
</evidence>
<proteinExistence type="inferred from homology"/>
<dbReference type="GO" id="GO:0006412">
    <property type="term" value="P:translation"/>
    <property type="evidence" value="ECO:0007669"/>
    <property type="project" value="InterPro"/>
</dbReference>
<dbReference type="AlphaFoldDB" id="A0A445HWR6"/>
<dbReference type="PANTHER" id="PTHR15680">
    <property type="entry name" value="RIBOSOMAL PROTEIN L19"/>
    <property type="match status" value="1"/>
</dbReference>
<dbReference type="InterPro" id="IPR038657">
    <property type="entry name" value="Ribosomal_bL19_sf"/>
</dbReference>
<sequence length="178" mass="19384">MASQVLLQQALFAPKLSFPSSSRNVALISRVPSTPISWRCTPLIAKPSFAVRADSNVEGAGEATEDVPSYNVDEVSEGEGEQVSDSEAPKSPRKPRVKLGDVMGILNQRAIEASEKQRPTPDIRTGDIVEIKLEVPENKRRLSIYKGIVISKQNAGIHTTIRIRRIIAGTGVEIVFPV</sequence>
<protein>
    <submittedName>
        <fullName evidence="5">50S ribosomal protein L19, chloroplastic isoform C</fullName>
    </submittedName>
</protein>
<accession>A0A445HWR6</accession>
<comment type="similarity">
    <text evidence="1">Belongs to the bacterial ribosomal protein bL19 family.</text>
</comment>
<keyword evidence="2 5" id="KW-0689">Ribosomal protein</keyword>
<keyword evidence="3" id="KW-0687">Ribonucleoprotein</keyword>
<evidence type="ECO:0000313" key="5">
    <source>
        <dbReference type="EMBL" id="RZB78189.1"/>
    </source>
</evidence>